<evidence type="ECO:0000256" key="1">
    <source>
        <dbReference type="ARBA" id="ARBA00022723"/>
    </source>
</evidence>
<dbReference type="GO" id="GO:0046872">
    <property type="term" value="F:metal ion binding"/>
    <property type="evidence" value="ECO:0007669"/>
    <property type="project" value="UniProtKB-KW"/>
</dbReference>
<reference evidence="4" key="1">
    <citation type="submission" date="2019-09" db="EMBL/GenBank/DDBJ databases">
        <title>Draft genome information of white flower Hibiscus syriacus.</title>
        <authorList>
            <person name="Kim Y.-M."/>
        </authorList>
    </citation>
    <scope>NUCLEOTIDE SEQUENCE [LARGE SCALE GENOMIC DNA]</scope>
    <source>
        <strain evidence="4">YM2019G1</strain>
    </source>
</reference>
<dbReference type="Pfam" id="PF14226">
    <property type="entry name" value="DIOX_N"/>
    <property type="match status" value="1"/>
</dbReference>
<accession>A0A6A2ZY06</accession>
<dbReference type="InterPro" id="IPR050231">
    <property type="entry name" value="Iron_ascorbate_oxido_reductase"/>
</dbReference>
<organism evidence="4 5">
    <name type="scientific">Hibiscus syriacus</name>
    <name type="common">Rose of Sharon</name>
    <dbReference type="NCBI Taxonomy" id="106335"/>
    <lineage>
        <taxon>Eukaryota</taxon>
        <taxon>Viridiplantae</taxon>
        <taxon>Streptophyta</taxon>
        <taxon>Embryophyta</taxon>
        <taxon>Tracheophyta</taxon>
        <taxon>Spermatophyta</taxon>
        <taxon>Magnoliopsida</taxon>
        <taxon>eudicotyledons</taxon>
        <taxon>Gunneridae</taxon>
        <taxon>Pentapetalae</taxon>
        <taxon>rosids</taxon>
        <taxon>malvids</taxon>
        <taxon>Malvales</taxon>
        <taxon>Malvaceae</taxon>
        <taxon>Malvoideae</taxon>
        <taxon>Hibiscus</taxon>
    </lineage>
</organism>
<keyword evidence="2" id="KW-0408">Iron</keyword>
<keyword evidence="1" id="KW-0479">Metal-binding</keyword>
<dbReference type="InterPro" id="IPR026992">
    <property type="entry name" value="DIOX_N"/>
</dbReference>
<proteinExistence type="predicted"/>
<dbReference type="AlphaFoldDB" id="A0A6A2ZY06"/>
<sequence>MGAKSPWKLPAIDFTKPELKPGTDQWDSVKGQVEQALQEFGCFEALLNNVHSEIRETTFGAAEELFDLPLEIKSRNVSKQPYYGYIGQDLRIPFFEGIVFDDAQILENGEAQTRTFWPQGNPSFSKTIQSFANGLTELIHMIRRMILEIFQVENYMDEHLESSECIFKLMKYRAPKTSEAQVGLGPHPDMTLVTILCQNEVKGLGLQSNSTRERIVTP</sequence>
<dbReference type="Gene3D" id="2.60.120.330">
    <property type="entry name" value="B-lactam Antibiotic, Isopenicillin N Synthase, Chain"/>
    <property type="match status" value="1"/>
</dbReference>
<dbReference type="Proteomes" id="UP000436088">
    <property type="component" value="Unassembled WGS sequence"/>
</dbReference>
<comment type="caution">
    <text evidence="4">The sequence shown here is derived from an EMBL/GenBank/DDBJ whole genome shotgun (WGS) entry which is preliminary data.</text>
</comment>
<evidence type="ECO:0000313" key="5">
    <source>
        <dbReference type="Proteomes" id="UP000436088"/>
    </source>
</evidence>
<dbReference type="InterPro" id="IPR027443">
    <property type="entry name" value="IPNS-like_sf"/>
</dbReference>
<protein>
    <submittedName>
        <fullName evidence="4">2-oxoglutarate (2OG) and Fe(II)-dependent oxygenase superfamily protein</fullName>
    </submittedName>
</protein>
<evidence type="ECO:0000259" key="3">
    <source>
        <dbReference type="Pfam" id="PF14226"/>
    </source>
</evidence>
<dbReference type="SUPFAM" id="SSF51197">
    <property type="entry name" value="Clavaminate synthase-like"/>
    <property type="match status" value="1"/>
</dbReference>
<name>A0A6A2ZY06_HIBSY</name>
<dbReference type="EMBL" id="VEPZ02001069">
    <property type="protein sequence ID" value="KAE8696099.1"/>
    <property type="molecule type" value="Genomic_DNA"/>
</dbReference>
<feature type="domain" description="Non-haem dioxygenase N-terminal" evidence="3">
    <location>
        <begin position="9"/>
        <end position="87"/>
    </location>
</feature>
<evidence type="ECO:0000256" key="2">
    <source>
        <dbReference type="ARBA" id="ARBA00023004"/>
    </source>
</evidence>
<gene>
    <name evidence="4" type="ORF">F3Y22_tig00110676pilonHSYRG00053</name>
</gene>
<evidence type="ECO:0000313" key="4">
    <source>
        <dbReference type="EMBL" id="KAE8696099.1"/>
    </source>
</evidence>
<keyword evidence="5" id="KW-1185">Reference proteome</keyword>
<dbReference type="PANTHER" id="PTHR47990">
    <property type="entry name" value="2-OXOGLUTARATE (2OG) AND FE(II)-DEPENDENT OXYGENASE SUPERFAMILY PROTEIN-RELATED"/>
    <property type="match status" value="1"/>
</dbReference>